<keyword evidence="4" id="KW-1185">Reference proteome</keyword>
<reference evidence="3 4" key="1">
    <citation type="submission" date="2015-07" db="EMBL/GenBank/DDBJ databases">
        <title>The genome of Dufourea novaeangliae.</title>
        <authorList>
            <person name="Pan H."/>
            <person name="Kapheim K."/>
        </authorList>
    </citation>
    <scope>NUCLEOTIDE SEQUENCE [LARGE SCALE GENOMIC DNA]</scope>
    <source>
        <strain evidence="3">0120121106</strain>
        <tissue evidence="3">Whole body</tissue>
    </source>
</reference>
<feature type="region of interest" description="Disordered" evidence="1">
    <location>
        <begin position="179"/>
        <end position="215"/>
    </location>
</feature>
<evidence type="ECO:0000313" key="4">
    <source>
        <dbReference type="Proteomes" id="UP000076502"/>
    </source>
</evidence>
<feature type="compositionally biased region" description="Basic and acidic residues" evidence="1">
    <location>
        <begin position="197"/>
        <end position="215"/>
    </location>
</feature>
<organism evidence="3 4">
    <name type="scientific">Dufourea novaeangliae</name>
    <name type="common">Sweat bee</name>
    <dbReference type="NCBI Taxonomy" id="178035"/>
    <lineage>
        <taxon>Eukaryota</taxon>
        <taxon>Metazoa</taxon>
        <taxon>Ecdysozoa</taxon>
        <taxon>Arthropoda</taxon>
        <taxon>Hexapoda</taxon>
        <taxon>Insecta</taxon>
        <taxon>Pterygota</taxon>
        <taxon>Neoptera</taxon>
        <taxon>Endopterygota</taxon>
        <taxon>Hymenoptera</taxon>
        <taxon>Apocrita</taxon>
        <taxon>Aculeata</taxon>
        <taxon>Apoidea</taxon>
        <taxon>Anthophila</taxon>
        <taxon>Halictidae</taxon>
        <taxon>Rophitinae</taxon>
        <taxon>Dufourea</taxon>
    </lineage>
</organism>
<name>A0A154P8R3_DUFNO</name>
<keyword evidence="2" id="KW-1133">Transmembrane helix</keyword>
<keyword evidence="2" id="KW-0812">Transmembrane</keyword>
<evidence type="ECO:0000256" key="2">
    <source>
        <dbReference type="SAM" id="Phobius"/>
    </source>
</evidence>
<proteinExistence type="predicted"/>
<feature type="transmembrane region" description="Helical" evidence="2">
    <location>
        <begin position="341"/>
        <end position="366"/>
    </location>
</feature>
<feature type="transmembrane region" description="Helical" evidence="2">
    <location>
        <begin position="20"/>
        <end position="45"/>
    </location>
</feature>
<accession>A0A154P8R3</accession>
<dbReference type="Proteomes" id="UP000076502">
    <property type="component" value="Unassembled WGS sequence"/>
</dbReference>
<dbReference type="AlphaFoldDB" id="A0A154P8R3"/>
<gene>
    <name evidence="3" type="ORF">WN55_09146</name>
</gene>
<evidence type="ECO:0000313" key="3">
    <source>
        <dbReference type="EMBL" id="KZC08243.1"/>
    </source>
</evidence>
<dbReference type="OrthoDB" id="6784221at2759"/>
<keyword evidence="2" id="KW-0472">Membrane</keyword>
<dbReference type="EMBL" id="KQ434846">
    <property type="protein sequence ID" value="KZC08243.1"/>
    <property type="molecule type" value="Genomic_DNA"/>
</dbReference>
<feature type="transmembrane region" description="Helical" evidence="2">
    <location>
        <begin position="304"/>
        <end position="329"/>
    </location>
</feature>
<protein>
    <submittedName>
        <fullName evidence="3">Uncharacterized protein</fullName>
    </submittedName>
</protein>
<evidence type="ECO:0000256" key="1">
    <source>
        <dbReference type="SAM" id="MobiDB-lite"/>
    </source>
</evidence>
<sequence>MGYSKDVGPKEIRNPYVFAYLYLLFPVIRTSFVLVQVLLCLVSSFDVGTARRPLRGQAVVSLEHSDSSESSSVEHAPIRLPRKFGGDSRTRRLHIENQTGFDGKVEKIHINSDEDLPGIRAYGMPRKSLENNGHIETKLQRKIEEEVESGSRPARAIEAYGKSKEQLETNGEIERVQSPTAMRHQTRRGAVVSRVARSIDTEPKSTESRKSTEDLEAQDAKVFRPLFVYRQQLARKQHRGRHHVNGYQTNSELNRLEIASASSQIAHDAYFTAILGLRRHVLSAYIIENEAYPFARRSSKKLSLLNSLSMVVLNVLDVLLLITILPYMLLRWMYANDRVKVILTAVVEVTLELLMWVIFAGVSVLMTTTFVLDNVRFGDGDAEEPRHLAGNGNVKNTSGPGVVEHFTKGLKRTKFEKN</sequence>